<organism evidence="4 5">
    <name type="scientific">Paenibacillus agilis</name>
    <dbReference type="NCBI Taxonomy" id="3020863"/>
    <lineage>
        <taxon>Bacteria</taxon>
        <taxon>Bacillati</taxon>
        <taxon>Bacillota</taxon>
        <taxon>Bacilli</taxon>
        <taxon>Bacillales</taxon>
        <taxon>Paenibacillaceae</taxon>
        <taxon>Paenibacillus</taxon>
    </lineage>
</organism>
<dbReference type="AlphaFoldDB" id="A0A559IZW1"/>
<dbReference type="PANTHER" id="PTHR42709">
    <property type="entry name" value="ALKALINE PHOSPHATASE LIKE PROTEIN"/>
    <property type="match status" value="1"/>
</dbReference>
<evidence type="ECO:0000256" key="2">
    <source>
        <dbReference type="SAM" id="Phobius"/>
    </source>
</evidence>
<evidence type="ECO:0000256" key="1">
    <source>
        <dbReference type="ARBA" id="ARBA00010792"/>
    </source>
</evidence>
<keyword evidence="5" id="KW-1185">Reference proteome</keyword>
<protein>
    <submittedName>
        <fullName evidence="4">DedA family protein</fullName>
    </submittedName>
</protein>
<name>A0A559IZW1_9BACL</name>
<keyword evidence="2" id="KW-1133">Transmembrane helix</keyword>
<dbReference type="InterPro" id="IPR051311">
    <property type="entry name" value="DedA_domain"/>
</dbReference>
<dbReference type="OrthoDB" id="9810270at2"/>
<feature type="transmembrane region" description="Helical" evidence="2">
    <location>
        <begin position="129"/>
        <end position="149"/>
    </location>
</feature>
<feature type="domain" description="VTT" evidence="3">
    <location>
        <begin position="46"/>
        <end position="144"/>
    </location>
</feature>
<feature type="transmembrane region" description="Helical" evidence="2">
    <location>
        <begin position="47"/>
        <end position="68"/>
    </location>
</feature>
<evidence type="ECO:0000313" key="4">
    <source>
        <dbReference type="EMBL" id="TVX93160.1"/>
    </source>
</evidence>
<dbReference type="RefSeq" id="WP_144989371.1">
    <property type="nucleotide sequence ID" value="NZ_VNJK01000001.1"/>
</dbReference>
<dbReference type="PANTHER" id="PTHR42709:SF11">
    <property type="entry name" value="DEDA FAMILY PROTEIN"/>
    <property type="match status" value="1"/>
</dbReference>
<comment type="caution">
    <text evidence="4">The sequence shown here is derived from an EMBL/GenBank/DDBJ whole genome shotgun (WGS) entry which is preliminary data.</text>
</comment>
<gene>
    <name evidence="4" type="ORF">FPZ44_08860</name>
</gene>
<keyword evidence="2" id="KW-0812">Transmembrane</keyword>
<sequence length="198" mass="22277">MVDSILNFLKDFGIWGMMFHSFIDAIIFPIPAFFTQVSLSMVDPSNALWLATVGFVGCLLGSPIGYWIGKVAGRSFLNKILKKEWVDSASEMFNRHGEAAIFLGSFTPIPFKIFTILSGSTNFPLWKLMGYAAIGRAAKFYIVGILFYIYGSLAENVINEYFTLISFALFLVIALVWFLFRKFRAKKKAQINASSETE</sequence>
<feature type="transmembrane region" description="Helical" evidence="2">
    <location>
        <begin position="12"/>
        <end position="35"/>
    </location>
</feature>
<feature type="transmembrane region" description="Helical" evidence="2">
    <location>
        <begin position="161"/>
        <end position="180"/>
    </location>
</feature>
<dbReference type="Proteomes" id="UP000318102">
    <property type="component" value="Unassembled WGS sequence"/>
</dbReference>
<accession>A0A559IZW1</accession>
<reference evidence="4 5" key="1">
    <citation type="submission" date="2019-07" db="EMBL/GenBank/DDBJ databases">
        <authorList>
            <person name="Kim J."/>
        </authorList>
    </citation>
    <scope>NUCLEOTIDE SEQUENCE [LARGE SCALE GENOMIC DNA]</scope>
    <source>
        <strain evidence="4 5">N4</strain>
    </source>
</reference>
<keyword evidence="2" id="KW-0472">Membrane</keyword>
<evidence type="ECO:0000259" key="3">
    <source>
        <dbReference type="Pfam" id="PF09335"/>
    </source>
</evidence>
<dbReference type="GO" id="GO:0005886">
    <property type="term" value="C:plasma membrane"/>
    <property type="evidence" value="ECO:0007669"/>
    <property type="project" value="TreeGrafter"/>
</dbReference>
<dbReference type="InterPro" id="IPR032816">
    <property type="entry name" value="VTT_dom"/>
</dbReference>
<comment type="similarity">
    <text evidence="1">Belongs to the DedA family.</text>
</comment>
<evidence type="ECO:0000313" key="5">
    <source>
        <dbReference type="Proteomes" id="UP000318102"/>
    </source>
</evidence>
<dbReference type="Pfam" id="PF09335">
    <property type="entry name" value="VTT_dom"/>
    <property type="match status" value="1"/>
</dbReference>
<dbReference type="EMBL" id="VNJK01000001">
    <property type="protein sequence ID" value="TVX93160.1"/>
    <property type="molecule type" value="Genomic_DNA"/>
</dbReference>
<proteinExistence type="inferred from homology"/>